<comment type="caution">
    <text evidence="1">The sequence shown here is derived from an EMBL/GenBank/DDBJ whole genome shotgun (WGS) entry which is preliminary data.</text>
</comment>
<keyword evidence="2" id="KW-1185">Reference proteome</keyword>
<evidence type="ECO:0000313" key="2">
    <source>
        <dbReference type="Proteomes" id="UP000319908"/>
    </source>
</evidence>
<name>A0A5C6C030_9BACT</name>
<protein>
    <submittedName>
        <fullName evidence="1">Uncharacterized protein</fullName>
    </submittedName>
</protein>
<dbReference type="Proteomes" id="UP000319908">
    <property type="component" value="Unassembled WGS sequence"/>
</dbReference>
<proteinExistence type="predicted"/>
<accession>A0A5C6C030</accession>
<dbReference type="AlphaFoldDB" id="A0A5C6C030"/>
<gene>
    <name evidence="1" type="ORF">Poly21_42000</name>
</gene>
<dbReference type="EMBL" id="SJPU01000002">
    <property type="protein sequence ID" value="TWU16991.1"/>
    <property type="molecule type" value="Genomic_DNA"/>
</dbReference>
<reference evidence="1 2" key="1">
    <citation type="journal article" date="2020" name="Antonie Van Leeuwenhoek">
        <title>Rhodopirellula heiligendammensis sp. nov., Rhodopirellula pilleata sp. nov., and Rhodopirellula solitaria sp. nov. isolated from natural or artificial marine surfaces in Northern Germany and California, USA, and emended description of the genus Rhodopirellula.</title>
        <authorList>
            <person name="Kallscheuer N."/>
            <person name="Wiegand S."/>
            <person name="Jogler M."/>
            <person name="Boedeker C."/>
            <person name="Peeters S.H."/>
            <person name="Rast P."/>
            <person name="Heuer A."/>
            <person name="Jetten M.S.M."/>
            <person name="Rohde M."/>
            <person name="Jogler C."/>
        </authorList>
    </citation>
    <scope>NUCLEOTIDE SEQUENCE [LARGE SCALE GENOMIC DNA]</scope>
    <source>
        <strain evidence="1 2">Poly21</strain>
    </source>
</reference>
<evidence type="ECO:0000313" key="1">
    <source>
        <dbReference type="EMBL" id="TWU16991.1"/>
    </source>
</evidence>
<organism evidence="1 2">
    <name type="scientific">Allorhodopirellula heiligendammensis</name>
    <dbReference type="NCBI Taxonomy" id="2714739"/>
    <lineage>
        <taxon>Bacteria</taxon>
        <taxon>Pseudomonadati</taxon>
        <taxon>Planctomycetota</taxon>
        <taxon>Planctomycetia</taxon>
        <taxon>Pirellulales</taxon>
        <taxon>Pirellulaceae</taxon>
        <taxon>Allorhodopirellula</taxon>
    </lineage>
</organism>
<sequence>MQFCIHGVTNARRGLALTLLGIAELLVQDTLYSSINSLHKSMKYRVNPKLLRNRKQ</sequence>